<name>A0A7Y9GM50_9MICO</name>
<organism evidence="3 4">
    <name type="scientific">Microbacterium immunditiarum</name>
    <dbReference type="NCBI Taxonomy" id="337480"/>
    <lineage>
        <taxon>Bacteria</taxon>
        <taxon>Bacillati</taxon>
        <taxon>Actinomycetota</taxon>
        <taxon>Actinomycetes</taxon>
        <taxon>Micrococcales</taxon>
        <taxon>Microbacteriaceae</taxon>
        <taxon>Microbacterium</taxon>
    </lineage>
</organism>
<dbReference type="InterPro" id="IPR058787">
    <property type="entry name" value="ApnL_M"/>
</dbReference>
<gene>
    <name evidence="3" type="ORF">BJ991_001050</name>
</gene>
<dbReference type="EMBL" id="JACCBV010000001">
    <property type="protein sequence ID" value="NYE19022.1"/>
    <property type="molecule type" value="Genomic_DNA"/>
</dbReference>
<dbReference type="InterPro" id="IPR058788">
    <property type="entry name" value="ApnL_N"/>
</dbReference>
<dbReference type="RefSeq" id="WP_179488079.1">
    <property type="nucleotide sequence ID" value="NZ_JACCBV010000001.1"/>
</dbReference>
<evidence type="ECO:0000259" key="2">
    <source>
        <dbReference type="Pfam" id="PF25838"/>
    </source>
</evidence>
<evidence type="ECO:0000313" key="3">
    <source>
        <dbReference type="EMBL" id="NYE19022.1"/>
    </source>
</evidence>
<dbReference type="Pfam" id="PF25837">
    <property type="entry name" value="Apionate_lact_N"/>
    <property type="match status" value="1"/>
</dbReference>
<feature type="domain" description="D-apionate lactonase TIM barrel" evidence="2">
    <location>
        <begin position="277"/>
        <end position="378"/>
    </location>
</feature>
<comment type="caution">
    <text evidence="3">The sequence shown here is derived from an EMBL/GenBank/DDBJ whole genome shotgun (WGS) entry which is preliminary data.</text>
</comment>
<evidence type="ECO:0000259" key="1">
    <source>
        <dbReference type="Pfam" id="PF25837"/>
    </source>
</evidence>
<feature type="domain" description="D-apionate lactonase N-terminal" evidence="1">
    <location>
        <begin position="18"/>
        <end position="218"/>
    </location>
</feature>
<sequence>MEWSHWSTRTDREDGFDARHISFDGTEIVDRVFFAVRDPLWRTVPLRMTDAREQTFADRFVRTVTATTDGPQGVDVELTWEVTPQTLRIGARARALRDFSYARIGLCVLLSSTDYAGRPADMTDGDEAWTVDLPDAIATRSDDQPARSRAFHRPFRVLRTSPATGAEVVIRFDGAPFEFEDQRNWTDRSFKAYSVSDGWPFDAVAGEVFEQFVRIEADAAAAADAASGIPRVEALSPAGRLCEVAVSAARFADDELAPPGGLADLLARPLPAVPSSVRLAVNGAVHAADAESVAETSLVHGEVLQAARTRAPDARIVLDPIAFLDTAGDWRDEIGHYMACVPADGPRERWDSQLAAAWVVASVASAAPHAPSALRYFGPELGMSSPARDVIERFARRRGWSVWRTNAVAPIAAVALVSPSGAEAELVVANMDLDPVDVRVHGRQIGLPAFGTAWVRVPSPAHAPVH</sequence>
<protein>
    <submittedName>
        <fullName evidence="3">Uncharacterized protein</fullName>
    </submittedName>
</protein>
<evidence type="ECO:0000313" key="4">
    <source>
        <dbReference type="Proteomes" id="UP000576969"/>
    </source>
</evidence>
<dbReference type="Pfam" id="PF25838">
    <property type="entry name" value="Apionate_lact_M"/>
    <property type="match status" value="1"/>
</dbReference>
<reference evidence="3 4" key="1">
    <citation type="submission" date="2020-07" db="EMBL/GenBank/DDBJ databases">
        <title>Sequencing the genomes of 1000 actinobacteria strains.</title>
        <authorList>
            <person name="Klenk H.-P."/>
        </authorList>
    </citation>
    <scope>NUCLEOTIDE SEQUENCE [LARGE SCALE GENOMIC DNA]</scope>
    <source>
        <strain evidence="3 4">DSM 24662</strain>
    </source>
</reference>
<accession>A0A7Y9GM50</accession>
<dbReference type="Proteomes" id="UP000576969">
    <property type="component" value="Unassembled WGS sequence"/>
</dbReference>
<proteinExistence type="predicted"/>
<keyword evidence="4" id="KW-1185">Reference proteome</keyword>
<dbReference type="AlphaFoldDB" id="A0A7Y9GM50"/>